<dbReference type="Proteomes" id="UP000235672">
    <property type="component" value="Unassembled WGS sequence"/>
</dbReference>
<dbReference type="InterPro" id="IPR052895">
    <property type="entry name" value="HetReg/Transcr_Mod"/>
</dbReference>
<evidence type="ECO:0000313" key="2">
    <source>
        <dbReference type="EMBL" id="PMD16348.1"/>
    </source>
</evidence>
<dbReference type="OrthoDB" id="3553147at2759"/>
<dbReference type="PANTHER" id="PTHR24148:SF64">
    <property type="entry name" value="HETEROKARYON INCOMPATIBILITY DOMAIN-CONTAINING PROTEIN"/>
    <property type="match status" value="1"/>
</dbReference>
<proteinExistence type="predicted"/>
<sequence>MTSNGLEQYWALYDSHGIEDLIGRLRIDGGGDLIYLRGDVIKTLERIDAEWGLGVCGGRPGVFFLAHTTPGPFVQALRSIVARNYTELSFAKGAEYGLADCDAFTVVGPPSIQDRQNHPDRYYTYSPLRRDEIRLVIITPENIAAFLPCDKQSLFIDLHHVPLAKAPVYEAFSYCWGSPNDKQAIFCNGKILCIPSTLWRAIRWNYPEGGNGTYSIFELAGPRPAIFWADAICINQVDVLDKKKPPNTPDEINLQQCSGSSGLCQRDKEWRPAAENQPQWSVLPHNINQQKLGRMNWNAVHELFTQAVFRRSWVIQEIVLGNDITVCYRMARLKIEHINAAITALHSNHARPSNSSLGHQVWTAEAQEAFNGGVQQLFNLALVKARWVEGSAELFIEALRRFRGAKATDQRDKVYALLSLAPERYQAGLMPDYSATNTVADLTQARLDCFSSAGGPHEISGLPSWVPDWSRESVRVIDSGLYHCSGSHRWLPNVEQPPDPNKLTVRGAIVDKITKACPRWTPKGDQPFPDLSLSDVGNVEAALLIVHHITRAAYDLEDRCGRYPIGDDFSTAIWQTLTCGLGWGAHRRATYADRVHYDASLARYKDVLEEIQSQGGRSVPMILDGSIVRNEEEILQALEGIQTQNLQRYSQKPENDETPQEEQVRSRLEEQLYPFFNMVILTVAVTGVQYT</sequence>
<dbReference type="Pfam" id="PF06985">
    <property type="entry name" value="HET"/>
    <property type="match status" value="1"/>
</dbReference>
<organism evidence="2 3">
    <name type="scientific">Hyaloscypha hepaticicola</name>
    <dbReference type="NCBI Taxonomy" id="2082293"/>
    <lineage>
        <taxon>Eukaryota</taxon>
        <taxon>Fungi</taxon>
        <taxon>Dikarya</taxon>
        <taxon>Ascomycota</taxon>
        <taxon>Pezizomycotina</taxon>
        <taxon>Leotiomycetes</taxon>
        <taxon>Helotiales</taxon>
        <taxon>Hyaloscyphaceae</taxon>
        <taxon>Hyaloscypha</taxon>
    </lineage>
</organism>
<dbReference type="EMBL" id="KZ613506">
    <property type="protein sequence ID" value="PMD16348.1"/>
    <property type="molecule type" value="Genomic_DNA"/>
</dbReference>
<name>A0A2J6PQP1_9HELO</name>
<dbReference type="AlphaFoldDB" id="A0A2J6PQP1"/>
<evidence type="ECO:0000313" key="3">
    <source>
        <dbReference type="Proteomes" id="UP000235672"/>
    </source>
</evidence>
<dbReference type="PANTHER" id="PTHR24148">
    <property type="entry name" value="ANKYRIN REPEAT DOMAIN-CONTAINING PROTEIN 39 HOMOLOG-RELATED"/>
    <property type="match status" value="1"/>
</dbReference>
<evidence type="ECO:0000259" key="1">
    <source>
        <dbReference type="Pfam" id="PF06985"/>
    </source>
</evidence>
<dbReference type="InterPro" id="IPR010730">
    <property type="entry name" value="HET"/>
</dbReference>
<accession>A0A2J6PQP1</accession>
<feature type="domain" description="Heterokaryon incompatibility" evidence="1">
    <location>
        <begin position="169"/>
        <end position="317"/>
    </location>
</feature>
<gene>
    <name evidence="2" type="ORF">NA56DRAFT_753210</name>
</gene>
<protein>
    <recommendedName>
        <fullName evidence="1">Heterokaryon incompatibility domain-containing protein</fullName>
    </recommendedName>
</protein>
<keyword evidence="3" id="KW-1185">Reference proteome</keyword>
<reference evidence="2 3" key="1">
    <citation type="submission" date="2016-05" db="EMBL/GenBank/DDBJ databases">
        <title>A degradative enzymes factory behind the ericoid mycorrhizal symbiosis.</title>
        <authorList>
            <consortium name="DOE Joint Genome Institute"/>
            <person name="Martino E."/>
            <person name="Morin E."/>
            <person name="Grelet G."/>
            <person name="Kuo A."/>
            <person name="Kohler A."/>
            <person name="Daghino S."/>
            <person name="Barry K."/>
            <person name="Choi C."/>
            <person name="Cichocki N."/>
            <person name="Clum A."/>
            <person name="Copeland A."/>
            <person name="Hainaut M."/>
            <person name="Haridas S."/>
            <person name="Labutti K."/>
            <person name="Lindquist E."/>
            <person name="Lipzen A."/>
            <person name="Khouja H.-R."/>
            <person name="Murat C."/>
            <person name="Ohm R."/>
            <person name="Olson A."/>
            <person name="Spatafora J."/>
            <person name="Veneault-Fourrey C."/>
            <person name="Henrissat B."/>
            <person name="Grigoriev I."/>
            <person name="Martin F."/>
            <person name="Perotto S."/>
        </authorList>
    </citation>
    <scope>NUCLEOTIDE SEQUENCE [LARGE SCALE GENOMIC DNA]</scope>
    <source>
        <strain evidence="2 3">UAMH 7357</strain>
    </source>
</reference>